<evidence type="ECO:0000313" key="1">
    <source>
        <dbReference type="EMBL" id="KQL52547.1"/>
    </source>
</evidence>
<reference evidence="1 2" key="1">
    <citation type="submission" date="2015-09" db="EMBL/GenBank/DDBJ databases">
        <title>Genome sequencing project for genomic taxonomy and phylogenomics of Bacillus-like bacteria.</title>
        <authorList>
            <person name="Liu B."/>
            <person name="Wang J."/>
            <person name="Zhu Y."/>
            <person name="Liu G."/>
            <person name="Chen Q."/>
            <person name="Chen Z."/>
            <person name="Lan J."/>
            <person name="Che J."/>
            <person name="Ge C."/>
            <person name="Shi H."/>
            <person name="Pan Z."/>
            <person name="Liu X."/>
        </authorList>
    </citation>
    <scope>NUCLEOTIDE SEQUENCE [LARGE SCALE GENOMIC DNA]</scope>
    <source>
        <strain evidence="1 2">LMG 18435</strain>
    </source>
</reference>
<keyword evidence="2" id="KW-1185">Reference proteome</keyword>
<protein>
    <submittedName>
        <fullName evidence="1">Uncharacterized protein</fullName>
    </submittedName>
</protein>
<dbReference type="EMBL" id="LJJC01000004">
    <property type="protein sequence ID" value="KQL52547.1"/>
    <property type="molecule type" value="Genomic_DNA"/>
</dbReference>
<comment type="caution">
    <text evidence="1">The sequence shown here is derived from an EMBL/GenBank/DDBJ whole genome shotgun (WGS) entry which is preliminary data.</text>
</comment>
<evidence type="ECO:0000313" key="2">
    <source>
        <dbReference type="Proteomes" id="UP000051888"/>
    </source>
</evidence>
<dbReference type="RefSeq" id="WP_055738238.1">
    <property type="nucleotide sequence ID" value="NZ_JAAIWL010000029.1"/>
</dbReference>
<dbReference type="OrthoDB" id="2844965at2"/>
<organism evidence="1 2">
    <name type="scientific">Heyndrickxia shackletonii</name>
    <dbReference type="NCBI Taxonomy" id="157838"/>
    <lineage>
        <taxon>Bacteria</taxon>
        <taxon>Bacillati</taxon>
        <taxon>Bacillota</taxon>
        <taxon>Bacilli</taxon>
        <taxon>Bacillales</taxon>
        <taxon>Bacillaceae</taxon>
        <taxon>Heyndrickxia</taxon>
    </lineage>
</organism>
<sequence>MLNPPKSMDNDERKRLLDWWNTMEAAKPMVRTLMSLTTELRVHPASSNANGIILFYRAASEVSYGYAGVRGCIRRAFTEEYGDGLRMNMVKCHSFAERFSEDMKVLLELVANNIKDQEALQIVNRIRETLVENDERLKEIQQRADAFFGRETFYSLQQKMKKAITLPER</sequence>
<gene>
    <name evidence="1" type="ORF">AN964_02675</name>
</gene>
<dbReference type="AlphaFoldDB" id="A0A0Q3WUP9"/>
<name>A0A0Q3WUP9_9BACI</name>
<dbReference type="Proteomes" id="UP000051888">
    <property type="component" value="Unassembled WGS sequence"/>
</dbReference>
<proteinExistence type="predicted"/>
<dbReference type="STRING" id="157838.AN964_02675"/>
<dbReference type="PATRIC" id="fig|157838.3.peg.589"/>
<accession>A0A0Q3WUP9</accession>